<protein>
    <recommendedName>
        <fullName evidence="3">GIY-YIG nuclease family protein</fullName>
    </recommendedName>
</protein>
<reference evidence="1 2" key="1">
    <citation type="submission" date="2020-07" db="EMBL/GenBank/DDBJ databases">
        <title>Genomic Encyclopedia of Type Strains, Phase IV (KMG-V): Genome sequencing to study the core and pangenomes of soil and plant-associated prokaryotes.</title>
        <authorList>
            <person name="Whitman W."/>
        </authorList>
    </citation>
    <scope>NUCLEOTIDE SEQUENCE [LARGE SCALE GENOMIC DNA]</scope>
    <source>
        <strain evidence="1 2">AN3</strain>
    </source>
</reference>
<dbReference type="CDD" id="cd10451">
    <property type="entry name" value="GIY-YIG_LuxR_like"/>
    <property type="match status" value="1"/>
</dbReference>
<dbReference type="Gene3D" id="3.40.1440.10">
    <property type="entry name" value="GIY-YIG endonuclease"/>
    <property type="match status" value="1"/>
</dbReference>
<dbReference type="InterPro" id="IPR035901">
    <property type="entry name" value="GIY-YIG_endonuc_sf"/>
</dbReference>
<sequence>MKTEERKAATAAYKERKLVTGIYAVRCLVSGNVWIGQSPNLDTIQNRLWFTLRLGNHPCRGLQSAWNDHGAEEFTFEALERLGDEDLVYVRDTLLKERVRYWRSSLDGFAI</sequence>
<dbReference type="RefSeq" id="WP_182549546.1">
    <property type="nucleotide sequence ID" value="NZ_JACGXN010000003.1"/>
</dbReference>
<gene>
    <name evidence="1" type="ORF">FHW16_002572</name>
</gene>
<dbReference type="EMBL" id="JACGXN010000003">
    <property type="protein sequence ID" value="MBA8878854.1"/>
    <property type="molecule type" value="Genomic_DNA"/>
</dbReference>
<dbReference type="Proteomes" id="UP000549052">
    <property type="component" value="Unassembled WGS sequence"/>
</dbReference>
<proteinExistence type="predicted"/>
<dbReference type="SUPFAM" id="SSF82771">
    <property type="entry name" value="GIY-YIG endonuclease"/>
    <property type="match status" value="1"/>
</dbReference>
<keyword evidence="2" id="KW-1185">Reference proteome</keyword>
<name>A0A839EMX9_9HYPH</name>
<organism evidence="1 2">
    <name type="scientific">Phyllobacterium myrsinacearum</name>
    <dbReference type="NCBI Taxonomy" id="28101"/>
    <lineage>
        <taxon>Bacteria</taxon>
        <taxon>Pseudomonadati</taxon>
        <taxon>Pseudomonadota</taxon>
        <taxon>Alphaproteobacteria</taxon>
        <taxon>Hyphomicrobiales</taxon>
        <taxon>Phyllobacteriaceae</taxon>
        <taxon>Phyllobacterium</taxon>
    </lineage>
</organism>
<dbReference type="AlphaFoldDB" id="A0A839EMX9"/>
<evidence type="ECO:0008006" key="3">
    <source>
        <dbReference type="Google" id="ProtNLM"/>
    </source>
</evidence>
<comment type="caution">
    <text evidence="1">The sequence shown here is derived from an EMBL/GenBank/DDBJ whole genome shotgun (WGS) entry which is preliminary data.</text>
</comment>
<evidence type="ECO:0000313" key="2">
    <source>
        <dbReference type="Proteomes" id="UP000549052"/>
    </source>
</evidence>
<accession>A0A839EMX9</accession>
<evidence type="ECO:0000313" key="1">
    <source>
        <dbReference type="EMBL" id="MBA8878854.1"/>
    </source>
</evidence>